<evidence type="ECO:0000313" key="2">
    <source>
        <dbReference type="EMBL" id="MBB4036056.1"/>
    </source>
</evidence>
<keyword evidence="3" id="KW-1185">Reference proteome</keyword>
<proteinExistence type="predicted"/>
<protein>
    <submittedName>
        <fullName evidence="2">Uncharacterized protein</fullName>
    </submittedName>
</protein>
<comment type="caution">
    <text evidence="2">The sequence shown here is derived from an EMBL/GenBank/DDBJ whole genome shotgun (WGS) entry which is preliminary data.</text>
</comment>
<accession>A0A840CL14</accession>
<dbReference type="Proteomes" id="UP000555103">
    <property type="component" value="Unassembled WGS sequence"/>
</dbReference>
<keyword evidence="1" id="KW-0472">Membrane</keyword>
<evidence type="ECO:0000313" key="3">
    <source>
        <dbReference type="Proteomes" id="UP000555103"/>
    </source>
</evidence>
<dbReference type="AlphaFoldDB" id="A0A840CL14"/>
<name>A0A840CL14_9BACT</name>
<organism evidence="2 3">
    <name type="scientific">Dysgonomonas hofstadii</name>
    <dbReference type="NCBI Taxonomy" id="637886"/>
    <lineage>
        <taxon>Bacteria</taxon>
        <taxon>Pseudomonadati</taxon>
        <taxon>Bacteroidota</taxon>
        <taxon>Bacteroidia</taxon>
        <taxon>Bacteroidales</taxon>
        <taxon>Dysgonomonadaceae</taxon>
        <taxon>Dysgonomonas</taxon>
    </lineage>
</organism>
<sequence length="173" mass="19542">MDTGEIKKLIEAFYNGETSPEEEQILSDYFNGKDVSDDLLDEKELFLNMYKNDPIEVPEKLESKLNILIDKLDDEEKIKQKRKKLWIQVGSIAAGIALLITAGLYFNKGQETINPDKPSLTSQVSVEDQAKIKEAQEALMLLSANFNKGVEQVEFASANLNKANEILNKTFKQ</sequence>
<keyword evidence="1" id="KW-0812">Transmembrane</keyword>
<reference evidence="2 3" key="1">
    <citation type="submission" date="2020-08" db="EMBL/GenBank/DDBJ databases">
        <title>Genomic Encyclopedia of Type Strains, Phase IV (KMG-IV): sequencing the most valuable type-strain genomes for metagenomic binning, comparative biology and taxonomic classification.</title>
        <authorList>
            <person name="Goeker M."/>
        </authorList>
    </citation>
    <scope>NUCLEOTIDE SEQUENCE [LARGE SCALE GENOMIC DNA]</scope>
    <source>
        <strain evidence="2 3">DSM 104969</strain>
    </source>
</reference>
<evidence type="ECO:0000256" key="1">
    <source>
        <dbReference type="SAM" id="Phobius"/>
    </source>
</evidence>
<dbReference type="EMBL" id="JACIEP010000006">
    <property type="protein sequence ID" value="MBB4036056.1"/>
    <property type="molecule type" value="Genomic_DNA"/>
</dbReference>
<feature type="transmembrane region" description="Helical" evidence="1">
    <location>
        <begin position="85"/>
        <end position="106"/>
    </location>
</feature>
<dbReference type="RefSeq" id="WP_183306971.1">
    <property type="nucleotide sequence ID" value="NZ_JACIEP010000006.1"/>
</dbReference>
<keyword evidence="1" id="KW-1133">Transmembrane helix</keyword>
<gene>
    <name evidence="2" type="ORF">GGR21_001957</name>
</gene>